<dbReference type="Gene3D" id="3.30.2010.10">
    <property type="entry name" value="Metalloproteases ('zincins'), catalytic domain"/>
    <property type="match status" value="1"/>
</dbReference>
<dbReference type="AlphaFoldDB" id="A0A1U7CTU4"/>
<protein>
    <submittedName>
        <fullName evidence="13">Protease HtpX</fullName>
        <ecNumber evidence="13">3.4.24.-</ecNumber>
    </submittedName>
</protein>
<name>A0A1U7CTU4_9BACT</name>
<evidence type="ECO:0000256" key="8">
    <source>
        <dbReference type="ARBA" id="ARBA00023049"/>
    </source>
</evidence>
<dbReference type="EC" id="3.4.24.-" evidence="13"/>
<dbReference type="GO" id="GO:0004222">
    <property type="term" value="F:metalloendopeptidase activity"/>
    <property type="evidence" value="ECO:0007669"/>
    <property type="project" value="InterPro"/>
</dbReference>
<comment type="cofactor">
    <cofactor evidence="10">
        <name>Zn(2+)</name>
        <dbReference type="ChEBI" id="CHEBI:29105"/>
    </cofactor>
    <text evidence="10">Binds 1 zinc ion per subunit.</text>
</comment>
<dbReference type="EMBL" id="CP019082">
    <property type="protein sequence ID" value="APW62328.1"/>
    <property type="molecule type" value="Genomic_DNA"/>
</dbReference>
<dbReference type="OrthoDB" id="9789270at2"/>
<dbReference type="KEGG" id="pbor:BSF38_03867"/>
<dbReference type="PANTHER" id="PTHR43221:SF2">
    <property type="entry name" value="PROTEASE HTPX HOMOLOG"/>
    <property type="match status" value="1"/>
</dbReference>
<keyword evidence="7 11" id="KW-1133">Transmembrane helix</keyword>
<keyword evidence="6 10" id="KW-0862">Zinc</keyword>
<evidence type="ECO:0000313" key="14">
    <source>
        <dbReference type="Proteomes" id="UP000186309"/>
    </source>
</evidence>
<dbReference type="STRING" id="1387353.BSF38_03867"/>
<dbReference type="PANTHER" id="PTHR43221">
    <property type="entry name" value="PROTEASE HTPX"/>
    <property type="match status" value="1"/>
</dbReference>
<keyword evidence="1" id="KW-1003">Cell membrane</keyword>
<proteinExistence type="inferred from homology"/>
<keyword evidence="4" id="KW-0479">Metal-binding</keyword>
<dbReference type="InterPro" id="IPR001915">
    <property type="entry name" value="Peptidase_M48"/>
</dbReference>
<evidence type="ECO:0000256" key="10">
    <source>
        <dbReference type="RuleBase" id="RU003983"/>
    </source>
</evidence>
<comment type="similarity">
    <text evidence="10">Belongs to the peptidase M48 family.</text>
</comment>
<keyword evidence="2 10" id="KW-0645">Protease</keyword>
<keyword evidence="5 10" id="KW-0378">Hydrolase</keyword>
<evidence type="ECO:0000313" key="13">
    <source>
        <dbReference type="EMBL" id="APW62328.1"/>
    </source>
</evidence>
<dbReference type="GO" id="GO:0046872">
    <property type="term" value="F:metal ion binding"/>
    <property type="evidence" value="ECO:0007669"/>
    <property type="project" value="UniProtKB-KW"/>
</dbReference>
<feature type="domain" description="Peptidase M48" evidence="12">
    <location>
        <begin position="201"/>
        <end position="371"/>
    </location>
</feature>
<evidence type="ECO:0000256" key="11">
    <source>
        <dbReference type="SAM" id="Phobius"/>
    </source>
</evidence>
<dbReference type="Proteomes" id="UP000186309">
    <property type="component" value="Chromosome"/>
</dbReference>
<keyword evidence="3 11" id="KW-0812">Transmembrane</keyword>
<dbReference type="RefSeq" id="WP_076348350.1">
    <property type="nucleotide sequence ID" value="NZ_CP019082.1"/>
</dbReference>
<dbReference type="Pfam" id="PF01435">
    <property type="entry name" value="Peptidase_M48"/>
    <property type="match status" value="1"/>
</dbReference>
<gene>
    <name evidence="13" type="primary">htpX_2</name>
    <name evidence="13" type="ORF">BSF38_03867</name>
</gene>
<dbReference type="CDD" id="cd07328">
    <property type="entry name" value="M48_Ste24p_like"/>
    <property type="match status" value="1"/>
</dbReference>
<evidence type="ECO:0000256" key="2">
    <source>
        <dbReference type="ARBA" id="ARBA00022670"/>
    </source>
</evidence>
<dbReference type="InterPro" id="IPR050083">
    <property type="entry name" value="HtpX_protease"/>
</dbReference>
<evidence type="ECO:0000256" key="1">
    <source>
        <dbReference type="ARBA" id="ARBA00022475"/>
    </source>
</evidence>
<evidence type="ECO:0000256" key="9">
    <source>
        <dbReference type="ARBA" id="ARBA00023136"/>
    </source>
</evidence>
<feature type="transmembrane region" description="Helical" evidence="11">
    <location>
        <begin position="90"/>
        <end position="116"/>
    </location>
</feature>
<keyword evidence="14" id="KW-1185">Reference proteome</keyword>
<evidence type="ECO:0000256" key="5">
    <source>
        <dbReference type="ARBA" id="ARBA00022801"/>
    </source>
</evidence>
<evidence type="ECO:0000256" key="3">
    <source>
        <dbReference type="ARBA" id="ARBA00022692"/>
    </source>
</evidence>
<evidence type="ECO:0000256" key="7">
    <source>
        <dbReference type="ARBA" id="ARBA00022989"/>
    </source>
</evidence>
<keyword evidence="9 11" id="KW-0472">Membrane</keyword>
<accession>A0A1U7CTU4</accession>
<evidence type="ECO:0000259" key="12">
    <source>
        <dbReference type="Pfam" id="PF01435"/>
    </source>
</evidence>
<reference evidence="14" key="1">
    <citation type="submission" date="2016-12" db="EMBL/GenBank/DDBJ databases">
        <title>Comparative genomics of four Isosphaeraceae planctomycetes: a common pool of plasmids and glycoside hydrolase genes.</title>
        <authorList>
            <person name="Ivanova A."/>
        </authorList>
    </citation>
    <scope>NUCLEOTIDE SEQUENCE [LARGE SCALE GENOMIC DNA]</scope>
    <source>
        <strain evidence="14">PX4</strain>
    </source>
</reference>
<organism evidence="13 14">
    <name type="scientific">Paludisphaera borealis</name>
    <dbReference type="NCBI Taxonomy" id="1387353"/>
    <lineage>
        <taxon>Bacteria</taxon>
        <taxon>Pseudomonadati</taxon>
        <taxon>Planctomycetota</taxon>
        <taxon>Planctomycetia</taxon>
        <taxon>Isosphaerales</taxon>
        <taxon>Isosphaeraceae</taxon>
        <taxon>Paludisphaera</taxon>
    </lineage>
</organism>
<dbReference type="GO" id="GO:0006508">
    <property type="term" value="P:proteolysis"/>
    <property type="evidence" value="ECO:0007669"/>
    <property type="project" value="UniProtKB-KW"/>
</dbReference>
<sequence>MGRAQAGVSRELQCPDCAAGLEPVDSVVDADEPSRFTCPLCRGVFRVERVRPEPSRKPGPSHLAPPLAPSPVGSLKLVWRALVLWILEKLFWSVNLVGAIVFLLLGGFVPVLGGWLRNEVESWADVVETLGGVWFRSETNDPDADLGPVLARVDAPLLFAAIDVVSRRLGVKPPGQVRLTYLPCCGVVAWRRSQALLIGLPLLRVLTQAELRAILAHELAHLACGDATRAARLARFVQGLELAVEHRADRLYGPLGAWARYCLHEASWLIEPVAWGQEARADRLAALIAGGGAAASALVKVAMVQPLFREVLEYYDPVSAETNLYAFFRIFWFRLPAEIRSAMRMRILTTNTGGRDPAHPPLPDRLALLQSYPDHVSTNGDGQPANTFLGDLEIFEQMLHNRLFAINSVEPSVFHRACS</sequence>
<evidence type="ECO:0000256" key="6">
    <source>
        <dbReference type="ARBA" id="ARBA00022833"/>
    </source>
</evidence>
<keyword evidence="8 10" id="KW-0482">Metalloprotease</keyword>
<evidence type="ECO:0000256" key="4">
    <source>
        <dbReference type="ARBA" id="ARBA00022723"/>
    </source>
</evidence>